<dbReference type="InterPro" id="IPR005467">
    <property type="entry name" value="His_kinase_dom"/>
</dbReference>
<dbReference type="InterPro" id="IPR036641">
    <property type="entry name" value="HPT_dom_sf"/>
</dbReference>
<dbReference type="OrthoDB" id="9809348at2"/>
<keyword evidence="5" id="KW-1003">Cell membrane</keyword>
<evidence type="ECO:0000256" key="15">
    <source>
        <dbReference type="ARBA" id="ARBA00064003"/>
    </source>
</evidence>
<evidence type="ECO:0000256" key="1">
    <source>
        <dbReference type="ARBA" id="ARBA00000085"/>
    </source>
</evidence>
<evidence type="ECO:0000256" key="2">
    <source>
        <dbReference type="ARBA" id="ARBA00004651"/>
    </source>
</evidence>
<dbReference type="Gene3D" id="1.20.120.160">
    <property type="entry name" value="HPT domain"/>
    <property type="match status" value="1"/>
</dbReference>
<dbReference type="CDD" id="cd00130">
    <property type="entry name" value="PAS"/>
    <property type="match status" value="2"/>
</dbReference>
<keyword evidence="8 20" id="KW-0812">Transmembrane</keyword>
<keyword evidence="11" id="KW-0067">ATP-binding</keyword>
<feature type="domain" description="Response regulatory" evidence="22">
    <location>
        <begin position="871"/>
        <end position="990"/>
    </location>
</feature>
<dbReference type="SMART" id="SM00448">
    <property type="entry name" value="REC"/>
    <property type="match status" value="2"/>
</dbReference>
<keyword evidence="10" id="KW-0418">Kinase</keyword>
<evidence type="ECO:0000256" key="6">
    <source>
        <dbReference type="ARBA" id="ARBA00022553"/>
    </source>
</evidence>
<dbReference type="SUPFAM" id="SSF55785">
    <property type="entry name" value="PYP-like sensor domain (PAS domain)"/>
    <property type="match status" value="2"/>
</dbReference>
<dbReference type="SUPFAM" id="SSF52172">
    <property type="entry name" value="CheY-like"/>
    <property type="match status" value="2"/>
</dbReference>
<dbReference type="CDD" id="cd12912">
    <property type="entry name" value="PDC2_MCP_like"/>
    <property type="match status" value="1"/>
</dbReference>
<keyword evidence="6 19" id="KW-0597">Phosphoprotein</keyword>
<evidence type="ECO:0000259" key="23">
    <source>
        <dbReference type="PROSITE" id="PS50112"/>
    </source>
</evidence>
<evidence type="ECO:0000256" key="17">
    <source>
        <dbReference type="ARBA" id="ARBA00074306"/>
    </source>
</evidence>
<feature type="domain" description="HPt" evidence="26">
    <location>
        <begin position="1173"/>
        <end position="1270"/>
    </location>
</feature>
<dbReference type="SUPFAM" id="SSF55874">
    <property type="entry name" value="ATPase domain of HSP90 chaperone/DNA topoisomerase II/histidine kinase"/>
    <property type="match status" value="1"/>
</dbReference>
<dbReference type="PROSITE" id="PS50112">
    <property type="entry name" value="PAS"/>
    <property type="match status" value="1"/>
</dbReference>
<evidence type="ECO:0000256" key="11">
    <source>
        <dbReference type="ARBA" id="ARBA00022840"/>
    </source>
</evidence>
<dbReference type="FunFam" id="1.10.287.130:FF:000002">
    <property type="entry name" value="Two-component osmosensing histidine kinase"/>
    <property type="match status" value="1"/>
</dbReference>
<evidence type="ECO:0000256" key="12">
    <source>
        <dbReference type="ARBA" id="ARBA00022989"/>
    </source>
</evidence>
<dbReference type="InterPro" id="IPR035965">
    <property type="entry name" value="PAS-like_dom_sf"/>
</dbReference>
<evidence type="ECO:0000313" key="28">
    <source>
        <dbReference type="Proteomes" id="UP000295636"/>
    </source>
</evidence>
<evidence type="ECO:0000256" key="3">
    <source>
        <dbReference type="ARBA" id="ARBA00006402"/>
    </source>
</evidence>
<dbReference type="InterPro" id="IPR003660">
    <property type="entry name" value="HAMP_dom"/>
</dbReference>
<dbReference type="SMART" id="SM00304">
    <property type="entry name" value="HAMP"/>
    <property type="match status" value="1"/>
</dbReference>
<dbReference type="Pfam" id="PF01627">
    <property type="entry name" value="Hpt"/>
    <property type="match status" value="1"/>
</dbReference>
<evidence type="ECO:0000256" key="10">
    <source>
        <dbReference type="ARBA" id="ARBA00022777"/>
    </source>
</evidence>
<evidence type="ECO:0000313" key="27">
    <source>
        <dbReference type="EMBL" id="TDF97119.1"/>
    </source>
</evidence>
<evidence type="ECO:0000256" key="14">
    <source>
        <dbReference type="ARBA" id="ARBA00023136"/>
    </source>
</evidence>
<evidence type="ECO:0000259" key="25">
    <source>
        <dbReference type="PROSITE" id="PS50885"/>
    </source>
</evidence>
<dbReference type="InterPro" id="IPR000014">
    <property type="entry name" value="PAS"/>
</dbReference>
<evidence type="ECO:0000256" key="4">
    <source>
        <dbReference type="ARBA" id="ARBA00012438"/>
    </source>
</evidence>
<dbReference type="GO" id="GO:0005886">
    <property type="term" value="C:plasma membrane"/>
    <property type="evidence" value="ECO:0007669"/>
    <property type="project" value="UniProtKB-SubCell"/>
</dbReference>
<dbReference type="EMBL" id="SMRT01000006">
    <property type="protein sequence ID" value="TDF97119.1"/>
    <property type="molecule type" value="Genomic_DNA"/>
</dbReference>
<feature type="modified residue" description="4-aspartylphosphate" evidence="19">
    <location>
        <position position="922"/>
    </location>
</feature>
<dbReference type="InterPro" id="IPR001789">
    <property type="entry name" value="Sig_transdc_resp-reg_receiver"/>
</dbReference>
<dbReference type="CDD" id="cd00088">
    <property type="entry name" value="HPT"/>
    <property type="match status" value="1"/>
</dbReference>
<dbReference type="Gene3D" id="6.10.340.10">
    <property type="match status" value="1"/>
</dbReference>
<dbReference type="Gene3D" id="3.30.450.20">
    <property type="entry name" value="PAS domain"/>
    <property type="match status" value="4"/>
</dbReference>
<dbReference type="SUPFAM" id="SSF158472">
    <property type="entry name" value="HAMP domain-like"/>
    <property type="match status" value="1"/>
</dbReference>
<dbReference type="Pfam" id="PF00512">
    <property type="entry name" value="HisKA"/>
    <property type="match status" value="1"/>
</dbReference>
<dbReference type="NCBIfam" id="TIGR00229">
    <property type="entry name" value="sensory_box"/>
    <property type="match status" value="2"/>
</dbReference>
<dbReference type="SUPFAM" id="SSF47226">
    <property type="entry name" value="Histidine-containing phosphotransfer domain, HPT domain"/>
    <property type="match status" value="1"/>
</dbReference>
<dbReference type="PROSITE" id="PS50885">
    <property type="entry name" value="HAMP"/>
    <property type="match status" value="1"/>
</dbReference>
<dbReference type="CDD" id="cd00082">
    <property type="entry name" value="HisKA"/>
    <property type="match status" value="1"/>
</dbReference>
<organism evidence="27 28">
    <name type="scientific">Paenibacillus piri</name>
    <dbReference type="NCBI Taxonomy" id="2547395"/>
    <lineage>
        <taxon>Bacteria</taxon>
        <taxon>Bacillati</taxon>
        <taxon>Bacillota</taxon>
        <taxon>Bacilli</taxon>
        <taxon>Bacillales</taxon>
        <taxon>Paenibacillaceae</taxon>
        <taxon>Paenibacillus</taxon>
    </lineage>
</organism>
<feature type="modified residue" description="Phosphohistidine" evidence="18">
    <location>
        <position position="1212"/>
    </location>
</feature>
<dbReference type="PANTHER" id="PTHR45339:SF5">
    <property type="entry name" value="HISTIDINE KINASE"/>
    <property type="match status" value="1"/>
</dbReference>
<dbReference type="FunFam" id="3.30.565.10:FF:000010">
    <property type="entry name" value="Sensor histidine kinase RcsC"/>
    <property type="match status" value="1"/>
</dbReference>
<keyword evidence="7" id="KW-0808">Transferase</keyword>
<dbReference type="SMART" id="SM00387">
    <property type="entry name" value="HATPase_c"/>
    <property type="match status" value="1"/>
</dbReference>
<dbReference type="InterPro" id="IPR036890">
    <property type="entry name" value="HATPase_C_sf"/>
</dbReference>
<evidence type="ECO:0000256" key="13">
    <source>
        <dbReference type="ARBA" id="ARBA00023012"/>
    </source>
</evidence>
<dbReference type="CDD" id="cd06225">
    <property type="entry name" value="HAMP"/>
    <property type="match status" value="1"/>
</dbReference>
<dbReference type="Gene3D" id="1.10.287.130">
    <property type="match status" value="1"/>
</dbReference>
<dbReference type="Pfam" id="PF00672">
    <property type="entry name" value="HAMP"/>
    <property type="match status" value="1"/>
</dbReference>
<dbReference type="InterPro" id="IPR000700">
    <property type="entry name" value="PAS-assoc_C"/>
</dbReference>
<dbReference type="Pfam" id="PF02743">
    <property type="entry name" value="dCache_1"/>
    <property type="match status" value="1"/>
</dbReference>
<dbReference type="InterPro" id="IPR004358">
    <property type="entry name" value="Sig_transdc_His_kin-like_C"/>
</dbReference>
<comment type="catalytic activity">
    <reaction evidence="1">
        <text>ATP + protein L-histidine = ADP + protein N-phospho-L-histidine.</text>
        <dbReference type="EC" id="2.7.13.3"/>
    </reaction>
</comment>
<feature type="domain" description="Response regulatory" evidence="22">
    <location>
        <begin position="1016"/>
        <end position="1132"/>
    </location>
</feature>
<dbReference type="Pfam" id="PF02518">
    <property type="entry name" value="HATPase_c"/>
    <property type="match status" value="1"/>
</dbReference>
<comment type="caution">
    <text evidence="27">The sequence shown here is derived from an EMBL/GenBank/DDBJ whole genome shotgun (WGS) entry which is preliminary data.</text>
</comment>
<comment type="similarity">
    <text evidence="3">In the N-terminal section; belongs to the phytochrome family.</text>
</comment>
<dbReference type="AlphaFoldDB" id="A0A4R5KN84"/>
<evidence type="ECO:0000256" key="9">
    <source>
        <dbReference type="ARBA" id="ARBA00022741"/>
    </source>
</evidence>
<dbReference type="Pfam" id="PF00072">
    <property type="entry name" value="Response_reg"/>
    <property type="match status" value="1"/>
</dbReference>
<keyword evidence="13" id="KW-0902">Two-component regulatory system</keyword>
<dbReference type="PROSITE" id="PS50894">
    <property type="entry name" value="HPT"/>
    <property type="match status" value="1"/>
</dbReference>
<keyword evidence="9" id="KW-0547">Nucleotide-binding</keyword>
<reference evidence="27 28" key="1">
    <citation type="submission" date="2019-03" db="EMBL/GenBank/DDBJ databases">
        <title>This is whole genome sequence of Paenibacillus sp MS74 strain.</title>
        <authorList>
            <person name="Trinh H.N."/>
        </authorList>
    </citation>
    <scope>NUCLEOTIDE SEQUENCE [LARGE SCALE GENOMIC DNA]</scope>
    <source>
        <strain evidence="27 28">MS74</strain>
    </source>
</reference>
<keyword evidence="14 20" id="KW-0472">Membrane</keyword>
<feature type="domain" description="PAS" evidence="23">
    <location>
        <begin position="490"/>
        <end position="527"/>
    </location>
</feature>
<keyword evidence="12 20" id="KW-1133">Transmembrane helix</keyword>
<comment type="subunit">
    <text evidence="15">At low DSF concentrations, interacts with RpfF.</text>
</comment>
<comment type="subcellular location">
    <subcellularLocation>
        <location evidence="2">Cell membrane</location>
        <topology evidence="2">Multi-pass membrane protein</topology>
    </subcellularLocation>
</comment>
<evidence type="ECO:0000256" key="19">
    <source>
        <dbReference type="PROSITE-ProRule" id="PRU00169"/>
    </source>
</evidence>
<dbReference type="InterPro" id="IPR003661">
    <property type="entry name" value="HisK_dim/P_dom"/>
</dbReference>
<dbReference type="InterPro" id="IPR001610">
    <property type="entry name" value="PAC"/>
</dbReference>
<evidence type="ECO:0000259" key="22">
    <source>
        <dbReference type="PROSITE" id="PS50110"/>
    </source>
</evidence>
<dbReference type="SMART" id="SM00388">
    <property type="entry name" value="HisKA"/>
    <property type="match status" value="1"/>
</dbReference>
<evidence type="ECO:0000256" key="20">
    <source>
        <dbReference type="SAM" id="Phobius"/>
    </source>
</evidence>
<evidence type="ECO:0000256" key="7">
    <source>
        <dbReference type="ARBA" id="ARBA00022679"/>
    </source>
</evidence>
<dbReference type="InterPro" id="IPR033479">
    <property type="entry name" value="dCache_1"/>
</dbReference>
<dbReference type="SMART" id="SM00091">
    <property type="entry name" value="PAS"/>
    <property type="match status" value="2"/>
</dbReference>
<dbReference type="CDD" id="cd16922">
    <property type="entry name" value="HATPase_EvgS-ArcB-TorS-like"/>
    <property type="match status" value="1"/>
</dbReference>
<proteinExistence type="inferred from homology"/>
<dbReference type="PRINTS" id="PR00344">
    <property type="entry name" value="BCTRLSENSOR"/>
</dbReference>
<dbReference type="RefSeq" id="WP_133229375.1">
    <property type="nucleotide sequence ID" value="NZ_SMRT01000006.1"/>
</dbReference>
<dbReference type="InterPro" id="IPR003594">
    <property type="entry name" value="HATPase_dom"/>
</dbReference>
<feature type="domain" description="Histidine kinase" evidence="21">
    <location>
        <begin position="631"/>
        <end position="852"/>
    </location>
</feature>
<dbReference type="PROSITE" id="PS50109">
    <property type="entry name" value="HIS_KIN"/>
    <property type="match status" value="1"/>
</dbReference>
<feature type="modified residue" description="4-aspartylphosphate" evidence="19">
    <location>
        <position position="1065"/>
    </location>
</feature>
<accession>A0A4R5KN84</accession>
<dbReference type="Pfam" id="PF13426">
    <property type="entry name" value="PAS_9"/>
    <property type="match status" value="2"/>
</dbReference>
<dbReference type="SUPFAM" id="SSF47384">
    <property type="entry name" value="Homodimeric domain of signal transducing histidine kinase"/>
    <property type="match status" value="1"/>
</dbReference>
<dbReference type="PANTHER" id="PTHR45339">
    <property type="entry name" value="HYBRID SIGNAL TRANSDUCTION HISTIDINE KINASE J"/>
    <property type="match status" value="1"/>
</dbReference>
<evidence type="ECO:0000259" key="26">
    <source>
        <dbReference type="PROSITE" id="PS50894"/>
    </source>
</evidence>
<evidence type="ECO:0000256" key="16">
    <source>
        <dbReference type="ARBA" id="ARBA00068150"/>
    </source>
</evidence>
<evidence type="ECO:0000256" key="8">
    <source>
        <dbReference type="ARBA" id="ARBA00022692"/>
    </source>
</evidence>
<feature type="transmembrane region" description="Helical" evidence="20">
    <location>
        <begin position="276"/>
        <end position="299"/>
    </location>
</feature>
<dbReference type="SMART" id="SM00086">
    <property type="entry name" value="PAC"/>
    <property type="match status" value="1"/>
</dbReference>
<sequence>MTSSLRIKWVLLLVAITTICLSVVGAVNYSMAKDKMRSYIEQQNLSAVQDTSSRLSDWFAVRYAEAKVISRTPIIRTGTLEEKLTYLRQETAYAGTAYLSAGIADLSGNLTLTNGKMFNVSDNPAFQAALAGQGRISDPFFGQRDGGYIVTLILPVWNDDGTVSCLLEIVYDARNLFESQLKTDNPDLKDRVILIQSDSTVLYSKNIETILNRNYLRDFPDLLPVYQQMIENGSGFQMVRFQGEQLLLFYAKVPNTQWYLLLYIPQASMEKPLNSLLYSTVGLIALMEFVLASLIYFVFNTMIIRRIHKLLVVTKAVAGGNLSVAAIETNSRDELGLLSVSVNDMTQNLRDLFEPFESFIHSNQLAMIITDSDYRIIKFSPMAETMLGYRARDVIHTETPLLWHDPVQLSERASAYSVDLGIPVEPDCSVLVAKPLRNMEMDQEWIYIRANGTRLPINLNVSPMTRSDGSVKGYVMLARDMSVFFHATETSNRLLHILDAAQDFIASFDLKGNMFYINAAGKRLLGIDTLDSESRRLGKYLRADTAIQLAEGLAIAQQCGHWEGETEFMTDRGGIVTSQVIVAHKPSDGGDPFFSTIVRDIMEQKRTQTELMQAKEDADNASLAKSMFLARMSHEIRTPLNGITGLSYLMQQTKLTDIQRDYQSKITGSAQTLLQVINDVLDFSKIEAKKLTLERANFQLDESVRKLSSTLSVLLGHKPIDMAIRMEGGIPAVLIGDPLRLEQILLNLTSNAIKFTDQGAVTLLIRIVDHKDGMAAVRFAVTDTGIGMTPEQLNRLFQPFMQADESTSRKFGGTGLGLNISKSMIEMMGGTLTIESEPGLGSTFSFTVRFESPDPSRKRAFPLTRSHGDFRILVVEDSPLVRSNLSMMINSLSVQTDVSPSWTDALRRLDGVERPVHALLLDMEAEDMYGEDIWLQMKQAAYGRGALTIAYTTLAGRDALQRLPKAHRPDAILVKPVSRLEMYQTIAALQEHSLNEPASADKPSGRGTNVRSLEGHVLLVEDQMINQTVATAMLEKLGLSVTGARHGLEALELLRNETFDLILMDIHMPELDGLETTAAIRRNPRLQQLPIIALTADATSVRDDQCRQAGMNDLLSKPLEPELLLAVLSKWLPRSEAAAASEAGIPSKLKPQADAFAWAGIDMQDALQRLDGKVEIVFRLLLLFRKQHEHTAKELRQLVTAQQFAEARRLAHSLQGAAGNLGMKSVFEAAYAFELAVEEQRLSACEPLSQSLESALVEVCATIDTAIVANKIQTF</sequence>
<dbReference type="GO" id="GO:0005524">
    <property type="term" value="F:ATP binding"/>
    <property type="evidence" value="ECO:0007669"/>
    <property type="project" value="UniProtKB-KW"/>
</dbReference>
<dbReference type="Proteomes" id="UP000295636">
    <property type="component" value="Unassembled WGS sequence"/>
</dbReference>
<dbReference type="InterPro" id="IPR008207">
    <property type="entry name" value="Sig_transdc_His_kin_Hpt_dom"/>
</dbReference>
<evidence type="ECO:0000256" key="5">
    <source>
        <dbReference type="ARBA" id="ARBA00022475"/>
    </source>
</evidence>
<dbReference type="InterPro" id="IPR011006">
    <property type="entry name" value="CheY-like_superfamily"/>
</dbReference>
<dbReference type="EC" id="2.7.13.3" evidence="4"/>
<dbReference type="PROSITE" id="PS50113">
    <property type="entry name" value="PAC"/>
    <property type="match status" value="1"/>
</dbReference>
<gene>
    <name evidence="27" type="ORF">E1757_14875</name>
</gene>
<dbReference type="Gene3D" id="3.30.565.10">
    <property type="entry name" value="Histidine kinase-like ATPase, C-terminal domain"/>
    <property type="match status" value="1"/>
</dbReference>
<feature type="domain" description="PAC" evidence="24">
    <location>
        <begin position="441"/>
        <end position="493"/>
    </location>
</feature>
<dbReference type="Gene3D" id="3.40.50.2300">
    <property type="match status" value="2"/>
</dbReference>
<name>A0A4R5KN84_9BACL</name>
<keyword evidence="28" id="KW-1185">Reference proteome</keyword>
<evidence type="ECO:0000259" key="21">
    <source>
        <dbReference type="PROSITE" id="PS50109"/>
    </source>
</evidence>
<evidence type="ECO:0000256" key="18">
    <source>
        <dbReference type="PROSITE-ProRule" id="PRU00110"/>
    </source>
</evidence>
<dbReference type="PROSITE" id="PS50110">
    <property type="entry name" value="RESPONSE_REGULATORY"/>
    <property type="match status" value="2"/>
</dbReference>
<dbReference type="CDD" id="cd17546">
    <property type="entry name" value="REC_hyHK_CKI1_RcsC-like"/>
    <property type="match status" value="1"/>
</dbReference>
<dbReference type="GO" id="GO:0000155">
    <property type="term" value="F:phosphorelay sensor kinase activity"/>
    <property type="evidence" value="ECO:0007669"/>
    <property type="project" value="InterPro"/>
</dbReference>
<feature type="domain" description="HAMP" evidence="25">
    <location>
        <begin position="301"/>
        <end position="354"/>
    </location>
</feature>
<evidence type="ECO:0000259" key="24">
    <source>
        <dbReference type="PROSITE" id="PS50113"/>
    </source>
</evidence>
<protein>
    <recommendedName>
        <fullName evidence="17">Circadian input-output histidine kinase CikA</fullName>
        <ecNumber evidence="4">2.7.13.3</ecNumber>
    </recommendedName>
    <alternativeName>
        <fullName evidence="16">Sensory/regulatory protein RpfC</fullName>
    </alternativeName>
</protein>
<dbReference type="InterPro" id="IPR036097">
    <property type="entry name" value="HisK_dim/P_sf"/>
</dbReference>